<dbReference type="GO" id="GO:0009228">
    <property type="term" value="P:thiamine biosynthetic process"/>
    <property type="evidence" value="ECO:0007669"/>
    <property type="project" value="TreeGrafter"/>
</dbReference>
<dbReference type="GO" id="GO:0008902">
    <property type="term" value="F:hydroxymethylpyrimidine kinase activity"/>
    <property type="evidence" value="ECO:0007669"/>
    <property type="project" value="TreeGrafter"/>
</dbReference>
<dbReference type="InterPro" id="IPR029056">
    <property type="entry name" value="Ribokinase-like"/>
</dbReference>
<accession>A0A557R2L9</accession>
<organism evidence="2 3">
    <name type="scientific">Denitromonas halophila</name>
    <dbReference type="NCBI Taxonomy" id="1629404"/>
    <lineage>
        <taxon>Bacteria</taxon>
        <taxon>Pseudomonadati</taxon>
        <taxon>Pseudomonadota</taxon>
        <taxon>Betaproteobacteria</taxon>
        <taxon>Rhodocyclales</taxon>
        <taxon>Zoogloeaceae</taxon>
        <taxon>Denitromonas</taxon>
    </lineage>
</organism>
<dbReference type="Pfam" id="PF08543">
    <property type="entry name" value="Phos_pyr_kin"/>
    <property type="match status" value="1"/>
</dbReference>
<keyword evidence="2" id="KW-0808">Transferase</keyword>
<dbReference type="AlphaFoldDB" id="A0A557R2L9"/>
<comment type="caution">
    <text evidence="2">The sequence shown here is derived from an EMBL/GenBank/DDBJ whole genome shotgun (WGS) entry which is preliminary data.</text>
</comment>
<dbReference type="GO" id="GO:0008972">
    <property type="term" value="F:phosphomethylpyrimidine kinase activity"/>
    <property type="evidence" value="ECO:0007669"/>
    <property type="project" value="TreeGrafter"/>
</dbReference>
<dbReference type="PANTHER" id="PTHR20858">
    <property type="entry name" value="PHOSPHOMETHYLPYRIMIDINE KINASE"/>
    <property type="match status" value="1"/>
</dbReference>
<dbReference type="Proteomes" id="UP000319502">
    <property type="component" value="Unassembled WGS sequence"/>
</dbReference>
<keyword evidence="2" id="KW-0418">Kinase</keyword>
<dbReference type="GO" id="GO:0005829">
    <property type="term" value="C:cytosol"/>
    <property type="evidence" value="ECO:0007669"/>
    <property type="project" value="TreeGrafter"/>
</dbReference>
<dbReference type="InterPro" id="IPR013749">
    <property type="entry name" value="PM/HMP-P_kinase-1"/>
</dbReference>
<dbReference type="PANTHER" id="PTHR20858:SF17">
    <property type="entry name" value="HYDROXYMETHYLPYRIMIDINE_PHOSPHOMETHYLPYRIMIDINE KINASE THI20-RELATED"/>
    <property type="match status" value="1"/>
</dbReference>
<keyword evidence="3" id="KW-1185">Reference proteome</keyword>
<feature type="domain" description="Pyridoxamine kinase/Phosphomethylpyrimidine kinase" evidence="1">
    <location>
        <begin position="42"/>
        <end position="283"/>
    </location>
</feature>
<dbReference type="SUPFAM" id="SSF53613">
    <property type="entry name" value="Ribokinase-like"/>
    <property type="match status" value="1"/>
</dbReference>
<proteinExistence type="predicted"/>
<evidence type="ECO:0000313" key="2">
    <source>
        <dbReference type="EMBL" id="TVO59405.1"/>
    </source>
</evidence>
<evidence type="ECO:0000313" key="3">
    <source>
        <dbReference type="Proteomes" id="UP000319502"/>
    </source>
</evidence>
<reference evidence="2 3" key="1">
    <citation type="submission" date="2019-07" db="EMBL/GenBank/DDBJ databases">
        <title>The pathways for chlorine oxyanion respiration interact through the shared metabolite chlorate.</title>
        <authorList>
            <person name="Barnum T.P."/>
            <person name="Cheng Y."/>
            <person name="Hill K.A."/>
            <person name="Lucas L.N."/>
            <person name="Carlson H.K."/>
            <person name="Coates J.D."/>
        </authorList>
    </citation>
    <scope>NUCLEOTIDE SEQUENCE [LARGE SCALE GENOMIC DNA]</scope>
    <source>
        <strain evidence="2 3">SFB-3</strain>
    </source>
</reference>
<dbReference type="GO" id="GO:0009229">
    <property type="term" value="P:thiamine diphosphate biosynthetic process"/>
    <property type="evidence" value="ECO:0007669"/>
    <property type="project" value="UniProtKB-UniPathway"/>
</dbReference>
<sequence>MLKFAASYRILLRMPVCSGPPGSRRETSMRHVAAVLVVGPADPTSAAGVTADVLTIASQGAYPLSVVSEMCLRDTAQFDARIALDPELVLEQARMILEDAPVAAIKLTLPGSVDMVVALAGLVSDYGNVPLVIEAPSLILNEDDTDDSPLSAAIELLLPQAAVLVGDVAVCRRLVSSAFEGDESQLSVEDLGAALCATGADHVLLLGGAAGVQVVHVLHGSSGVVRRDVFERASVPVLGLASSASAALAASLAEGLGVPAAVQAALRCAHAAEGRHFRLGMGTAVPGRGTRK</sequence>
<gene>
    <name evidence="2" type="ORF">FHP91_01430</name>
</gene>
<dbReference type="EMBL" id="VMNK01000002">
    <property type="protein sequence ID" value="TVO59405.1"/>
    <property type="molecule type" value="Genomic_DNA"/>
</dbReference>
<dbReference type="Gene3D" id="3.40.1190.20">
    <property type="match status" value="1"/>
</dbReference>
<protein>
    <submittedName>
        <fullName evidence="2">Hydroxymethylpyrimidine/phosphomethylpyrimidine kinase</fullName>
    </submittedName>
</protein>
<dbReference type="UniPathway" id="UPA00060">
    <property type="reaction ID" value="UER00138"/>
</dbReference>
<dbReference type="OrthoDB" id="9810880at2"/>
<evidence type="ECO:0000259" key="1">
    <source>
        <dbReference type="Pfam" id="PF08543"/>
    </source>
</evidence>
<name>A0A557R2L9_9RHOO</name>